<dbReference type="GO" id="GO:0004399">
    <property type="term" value="F:histidinol dehydrogenase activity"/>
    <property type="evidence" value="ECO:0007669"/>
    <property type="project" value="UniProtKB-EC"/>
</dbReference>
<feature type="binding site" evidence="5">
    <location>
        <position position="358"/>
    </location>
    <ligand>
        <name>substrate</name>
    </ligand>
</feature>
<proteinExistence type="inferred from homology"/>
<evidence type="ECO:0000256" key="6">
    <source>
        <dbReference type="PIRNR" id="PIRNR000099"/>
    </source>
</evidence>
<dbReference type="HAMAP" id="MF_01024">
    <property type="entry name" value="HisD"/>
    <property type="match status" value="1"/>
</dbReference>
<dbReference type="PANTHER" id="PTHR21256">
    <property type="entry name" value="HISTIDINOL DEHYDROGENASE HDH"/>
    <property type="match status" value="1"/>
</dbReference>
<comment type="catalytic activity">
    <reaction evidence="5">
        <text>L-histidinol + 2 NAD(+) + H2O = L-histidine + 2 NADH + 3 H(+)</text>
        <dbReference type="Rhea" id="RHEA:20641"/>
        <dbReference type="ChEBI" id="CHEBI:15377"/>
        <dbReference type="ChEBI" id="CHEBI:15378"/>
        <dbReference type="ChEBI" id="CHEBI:57540"/>
        <dbReference type="ChEBI" id="CHEBI:57595"/>
        <dbReference type="ChEBI" id="CHEBI:57699"/>
        <dbReference type="ChEBI" id="CHEBI:57945"/>
        <dbReference type="EC" id="1.1.1.23"/>
    </reaction>
</comment>
<gene>
    <name evidence="5 8" type="primary">hisD</name>
    <name evidence="8" type="ORF">L2725_13485</name>
</gene>
<feature type="binding site" evidence="5">
    <location>
        <position position="257"/>
    </location>
    <ligand>
        <name>Zn(2+)</name>
        <dbReference type="ChEBI" id="CHEBI:29105"/>
    </ligand>
</feature>
<evidence type="ECO:0000256" key="1">
    <source>
        <dbReference type="ARBA" id="ARBA00010178"/>
    </source>
</evidence>
<dbReference type="PRINTS" id="PR00083">
    <property type="entry name" value="HOLDHDRGNASE"/>
</dbReference>
<dbReference type="NCBIfam" id="TIGR00069">
    <property type="entry name" value="hisD"/>
    <property type="match status" value="1"/>
</dbReference>
<evidence type="ECO:0000256" key="2">
    <source>
        <dbReference type="ARBA" id="ARBA00022723"/>
    </source>
</evidence>
<reference evidence="8 9" key="1">
    <citation type="submission" date="2022-01" db="EMBL/GenBank/DDBJ databases">
        <title>Whole genome-based taxonomy of the Shewanellaceae.</title>
        <authorList>
            <person name="Martin-Rodriguez A.J."/>
        </authorList>
    </citation>
    <scope>NUCLEOTIDE SEQUENCE [LARGE SCALE GENOMIC DNA]</scope>
    <source>
        <strain evidence="8 9">DSM 21332</strain>
    </source>
</reference>
<dbReference type="PIRSF" id="PIRSF000099">
    <property type="entry name" value="Histidinol_dh"/>
    <property type="match status" value="1"/>
</dbReference>
<protein>
    <recommendedName>
        <fullName evidence="5">Histidinol dehydrogenase</fullName>
        <shortName evidence="5">HDH</shortName>
        <ecNumber evidence="5">1.1.1.23</ecNumber>
    </recommendedName>
</protein>
<sequence length="429" mass="45999">MERIIWSALTVNEQNSALARSPLTGNATLTEGVSRIIERVANDGDMALRQMAREFDKAELENLQLTENDISTACQRVRPELKQAIDDAAANIQAFHQAQRTEVISVETRPGVHCELRSEPIDSVGLYIPGGSAPLISTVLMLAIPAQISGCRRKALITPPPVDDAIVYAANACGVDEIYLSGGAQAIAALALGTQSIASVDKIFGPGNAWVTEAKRQLSQDSRARITIDMPAGPSEVLVIADSSANPEFVAADLLSQAEHGPDSQVILVTDSPSLASMVEEAVSSQLDQLPRADIARQALECSRIIEVDNLLMAAEVSNRYGPEHLIVQTQSPRDLLPQLRAAGSIFLGPWTPESVGDYASGTNHVLPTYGYAASVSSLSLADFSRRFTVQELSRKGLDQIGQTVMTLAAAEQLDAHRNAVKVRMEANQ</sequence>
<dbReference type="Proteomes" id="UP001202831">
    <property type="component" value="Unassembled WGS sequence"/>
</dbReference>
<evidence type="ECO:0000256" key="4">
    <source>
        <dbReference type="ARBA" id="ARBA00023002"/>
    </source>
</evidence>
<evidence type="ECO:0000256" key="5">
    <source>
        <dbReference type="HAMAP-Rule" id="MF_01024"/>
    </source>
</evidence>
<comment type="similarity">
    <text evidence="1 5 6 7">Belongs to the histidinol dehydrogenase family.</text>
</comment>
<comment type="cofactor">
    <cofactor evidence="5">
        <name>Zn(2+)</name>
        <dbReference type="ChEBI" id="CHEBI:29105"/>
    </cofactor>
    <text evidence="5">Binds 1 zinc ion per subunit.</text>
</comment>
<evidence type="ECO:0000313" key="8">
    <source>
        <dbReference type="EMBL" id="MCL2914783.1"/>
    </source>
</evidence>
<feature type="binding site" evidence="5">
    <location>
        <position position="260"/>
    </location>
    <ligand>
        <name>substrate</name>
    </ligand>
</feature>
<feature type="binding site" evidence="5">
    <location>
        <position position="185"/>
    </location>
    <ligand>
        <name>NAD(+)</name>
        <dbReference type="ChEBI" id="CHEBI:57540"/>
    </ligand>
</feature>
<keyword evidence="3 5" id="KW-0862">Zinc</keyword>
<feature type="binding site" evidence="5">
    <location>
        <position position="412"/>
    </location>
    <ligand>
        <name>substrate</name>
    </ligand>
</feature>
<evidence type="ECO:0000313" key="9">
    <source>
        <dbReference type="Proteomes" id="UP001202831"/>
    </source>
</evidence>
<feature type="binding site" evidence="5">
    <location>
        <position position="417"/>
    </location>
    <ligand>
        <name>Zn(2+)</name>
        <dbReference type="ChEBI" id="CHEBI:29105"/>
    </ligand>
</feature>
<dbReference type="InterPro" id="IPR001692">
    <property type="entry name" value="Histidinol_DH_CS"/>
</dbReference>
<feature type="binding site" evidence="5">
    <location>
        <position position="260"/>
    </location>
    <ligand>
        <name>Zn(2+)</name>
        <dbReference type="ChEBI" id="CHEBI:29105"/>
    </ligand>
</feature>
<organism evidence="8 9">
    <name type="scientific">Shewanella corallii</name>
    <dbReference type="NCBI Taxonomy" id="560080"/>
    <lineage>
        <taxon>Bacteria</taxon>
        <taxon>Pseudomonadati</taxon>
        <taxon>Pseudomonadota</taxon>
        <taxon>Gammaproteobacteria</taxon>
        <taxon>Alteromonadales</taxon>
        <taxon>Shewanellaceae</taxon>
        <taxon>Shewanella</taxon>
    </lineage>
</organism>
<feature type="binding site" evidence="5">
    <location>
        <position position="208"/>
    </location>
    <ligand>
        <name>NAD(+)</name>
        <dbReference type="ChEBI" id="CHEBI:57540"/>
    </ligand>
</feature>
<dbReference type="Gene3D" id="1.20.5.1300">
    <property type="match status" value="1"/>
</dbReference>
<feature type="active site" description="Proton acceptor" evidence="5">
    <location>
        <position position="324"/>
    </location>
</feature>
<keyword evidence="2 5" id="KW-0479">Metal-binding</keyword>
<keyword evidence="5" id="KW-0520">NAD</keyword>
<dbReference type="Gene3D" id="3.40.50.1980">
    <property type="entry name" value="Nitrogenase molybdenum iron protein domain"/>
    <property type="match status" value="2"/>
</dbReference>
<evidence type="ECO:0000256" key="3">
    <source>
        <dbReference type="ARBA" id="ARBA00022833"/>
    </source>
</evidence>
<dbReference type="InterPro" id="IPR016161">
    <property type="entry name" value="Ald_DH/histidinol_DH"/>
</dbReference>
<dbReference type="PROSITE" id="PS00611">
    <property type="entry name" value="HISOL_DEHYDROGENASE"/>
    <property type="match status" value="1"/>
</dbReference>
<evidence type="ECO:0000256" key="7">
    <source>
        <dbReference type="RuleBase" id="RU004175"/>
    </source>
</evidence>
<accession>A0ABT0N8J6</accession>
<feature type="binding site" evidence="5">
    <location>
        <position position="127"/>
    </location>
    <ligand>
        <name>NAD(+)</name>
        <dbReference type="ChEBI" id="CHEBI:57540"/>
    </ligand>
</feature>
<dbReference type="InterPro" id="IPR012131">
    <property type="entry name" value="Hstdl_DH"/>
</dbReference>
<dbReference type="CDD" id="cd06572">
    <property type="entry name" value="Histidinol_dh"/>
    <property type="match status" value="1"/>
</dbReference>
<feature type="binding site" evidence="5">
    <location>
        <position position="257"/>
    </location>
    <ligand>
        <name>substrate</name>
    </ligand>
</feature>
<feature type="binding site" evidence="5">
    <location>
        <position position="417"/>
    </location>
    <ligand>
        <name>substrate</name>
    </ligand>
</feature>
<keyword evidence="5" id="KW-0028">Amino-acid biosynthesis</keyword>
<feature type="binding site" evidence="5">
    <location>
        <position position="235"/>
    </location>
    <ligand>
        <name>substrate</name>
    </ligand>
</feature>
<dbReference type="PANTHER" id="PTHR21256:SF2">
    <property type="entry name" value="HISTIDINE BIOSYNTHESIS TRIFUNCTIONAL PROTEIN"/>
    <property type="match status" value="1"/>
</dbReference>
<dbReference type="Pfam" id="PF00815">
    <property type="entry name" value="Histidinol_dh"/>
    <property type="match status" value="1"/>
</dbReference>
<comment type="function">
    <text evidence="5">Catalyzes the sequential NAD-dependent oxidations of L-histidinol to L-histidinaldehyde and then to L-histidine.</text>
</comment>
<dbReference type="InterPro" id="IPR022695">
    <property type="entry name" value="Histidinol_DH_monofunct"/>
</dbReference>
<keyword evidence="4 5" id="KW-0560">Oxidoreductase</keyword>
<keyword evidence="9" id="KW-1185">Reference proteome</keyword>
<feature type="active site" description="Proton acceptor" evidence="5">
    <location>
        <position position="325"/>
    </location>
</feature>
<dbReference type="RefSeq" id="WP_249249439.1">
    <property type="nucleotide sequence ID" value="NZ_JAKIKT010000005.1"/>
</dbReference>
<name>A0ABT0N8J6_9GAMM</name>
<comment type="pathway">
    <text evidence="5">Amino-acid biosynthesis; L-histidine biosynthesis; L-histidine from 5-phospho-alpha-D-ribose 1-diphosphate: step 9/9.</text>
</comment>
<comment type="caution">
    <text evidence="8">The sequence shown here is derived from an EMBL/GenBank/DDBJ whole genome shotgun (WGS) entry which is preliminary data.</text>
</comment>
<dbReference type="EC" id="1.1.1.23" evidence="5"/>
<keyword evidence="5" id="KW-0368">Histidine biosynthesis</keyword>
<feature type="binding site" evidence="5">
    <location>
        <position position="325"/>
    </location>
    <ligand>
        <name>substrate</name>
    </ligand>
</feature>
<dbReference type="SUPFAM" id="SSF53720">
    <property type="entry name" value="ALDH-like"/>
    <property type="match status" value="1"/>
</dbReference>
<feature type="binding site" evidence="5">
    <location>
        <position position="358"/>
    </location>
    <ligand>
        <name>Zn(2+)</name>
        <dbReference type="ChEBI" id="CHEBI:29105"/>
    </ligand>
</feature>
<dbReference type="EMBL" id="JAKIKT010000005">
    <property type="protein sequence ID" value="MCL2914783.1"/>
    <property type="molecule type" value="Genomic_DNA"/>
</dbReference>